<comment type="catalytic activity">
    <reaction evidence="13">
        <text>ATP + H2O = ADP + phosphate + H(+)</text>
        <dbReference type="Rhea" id="RHEA:13065"/>
        <dbReference type="ChEBI" id="CHEBI:15377"/>
        <dbReference type="ChEBI" id="CHEBI:15378"/>
        <dbReference type="ChEBI" id="CHEBI:30616"/>
        <dbReference type="ChEBI" id="CHEBI:43474"/>
        <dbReference type="ChEBI" id="CHEBI:456216"/>
        <dbReference type="EC" id="5.6.2.4"/>
    </reaction>
</comment>
<dbReference type="PANTHER" id="PTHR11070">
    <property type="entry name" value="UVRD / RECB / PCRA DNA HELICASE FAMILY MEMBER"/>
    <property type="match status" value="1"/>
</dbReference>
<reference evidence="17" key="1">
    <citation type="submission" date="2021-01" db="EMBL/GenBank/DDBJ databases">
        <title>Modified the classification status of verrucomicrobia.</title>
        <authorList>
            <person name="Feng X."/>
        </authorList>
    </citation>
    <scope>NUCLEOTIDE SEQUENCE</scope>
    <source>
        <strain evidence="17">KCTC 22201</strain>
    </source>
</reference>
<dbReference type="Gene3D" id="3.90.320.10">
    <property type="match status" value="1"/>
</dbReference>
<protein>
    <recommendedName>
        <fullName evidence="12">DNA 3'-5' helicase</fullName>
        <ecNumber evidence="12">5.6.2.4</ecNumber>
    </recommendedName>
</protein>
<dbReference type="InterPro" id="IPR038726">
    <property type="entry name" value="PDDEXK_AddAB-type"/>
</dbReference>
<evidence type="ECO:0000259" key="16">
    <source>
        <dbReference type="PROSITE" id="PS51198"/>
    </source>
</evidence>
<dbReference type="GO" id="GO:0005829">
    <property type="term" value="C:cytosol"/>
    <property type="evidence" value="ECO:0007669"/>
    <property type="project" value="TreeGrafter"/>
</dbReference>
<evidence type="ECO:0000256" key="14">
    <source>
        <dbReference type="PROSITE-ProRule" id="PRU00560"/>
    </source>
</evidence>
<dbReference type="InterPro" id="IPR014017">
    <property type="entry name" value="DNA_helicase_UvrD-like_C"/>
</dbReference>
<sequence length="997" mass="110607">MKKDILSRNLMILASAGSGKTYQLGNRVIGKVGAEEVDPERIVALTFTRKAAGEFADSVLSKLAEASTDPKDRDQLFKDLRRTIDVEATLQKIVRALPRFQLGTMDGFFARIVRGFQYELGLTGGKFDLVQGPKLEAAVSDILSGLLVDALEGGEAEEFLHAFKRATMGREERRVADLLSDFFKQWQGLWKSGLKLDGMDEVFGALPAVEEWEEKKRGFAQSLRKTVGGIEWTRKGQDKAYEKLIDAFEFHTIGSGSLGKAGKMFEGVCEWSLGGGSMVLKHYKEFTPGPVAEDVFRNMLDLLRGCEMSAAVERTKAVVDLVRRFDDECERRLRRKGMLGFDDVKLLMGDWVKDEEKRLRREAVDFRLDARYDHWLLDEFQDTSRAEWRGMEPLLNEAFSDFDKSVFIVGDTKQAIYGWRGGDVALFDEIKEHYAGQLEVDSMPDSWRSCDAVLDLVNQVCGDKHSIGELFGDSLATRWPWQEHVAAKKGVTGESRVEVVAGKSEERYGRVVELLHELGIGKKDLSCGVLVRTNAQLTSLAELLRAEGFDVIEEGSRKPTSDHPVGVAIHQLIAWLADPSNDFARKVLAMSPLEAVLEQRFEGIALKAWEQLLAQAGAEGFATMVESLLEPVWEEISEFGRRRAGDVIGALAAFDGGGGGSARDALRWITDLEIPQSPGSAAVQVMTVHKSKGLGFDVVILPEIDDAQVPNGGRFQISRGPNWVLQNPASWVREAYPVLAAEESKWEEEQRYEAMCVLYVALTRAKRGLYVLLPEDKKSRDDGWASPANLVRRAVGADGEGEVFGSGDAGWLNEVKDRVVTEESENVALGAALPMRGRSTPSGAKAEAKGEVVDSPTGKKFGSEVHEVFEQVGWVDEATPGLPDTEAGQLVKELLEVPDIRQGFERAGGDLQLYREQSVEVIDQGKWLSGIVDRLVVGEGRVEIIDFKTDAVDSAEVLVERYRGQMAAYRRVMQKLYPDHEISCRILSTKLATWIDC</sequence>
<evidence type="ECO:0000256" key="4">
    <source>
        <dbReference type="ARBA" id="ARBA00022801"/>
    </source>
</evidence>
<evidence type="ECO:0000256" key="12">
    <source>
        <dbReference type="ARBA" id="ARBA00034808"/>
    </source>
</evidence>
<dbReference type="PANTHER" id="PTHR11070:SF67">
    <property type="entry name" value="DNA 3'-5' HELICASE"/>
    <property type="match status" value="1"/>
</dbReference>
<feature type="domain" description="UvrD-like helicase ATP-binding" evidence="16">
    <location>
        <begin position="1"/>
        <end position="450"/>
    </location>
</feature>
<dbReference type="InterPro" id="IPR011335">
    <property type="entry name" value="Restrct_endonuc-II-like"/>
</dbReference>
<keyword evidence="6" id="KW-0269">Exonuclease</keyword>
<dbReference type="Gene3D" id="3.40.50.300">
    <property type="entry name" value="P-loop containing nucleotide triphosphate hydrolases"/>
    <property type="match status" value="3"/>
</dbReference>
<name>A0A934RD40_9BACT</name>
<organism evidence="17 18">
    <name type="scientific">Haloferula rosea</name>
    <dbReference type="NCBI Taxonomy" id="490093"/>
    <lineage>
        <taxon>Bacteria</taxon>
        <taxon>Pseudomonadati</taxon>
        <taxon>Verrucomicrobiota</taxon>
        <taxon>Verrucomicrobiia</taxon>
        <taxon>Verrucomicrobiales</taxon>
        <taxon>Verrucomicrobiaceae</taxon>
        <taxon>Haloferula</taxon>
    </lineage>
</organism>
<dbReference type="EC" id="5.6.2.4" evidence="12"/>
<dbReference type="GO" id="GO:0000725">
    <property type="term" value="P:recombinational repair"/>
    <property type="evidence" value="ECO:0007669"/>
    <property type="project" value="TreeGrafter"/>
</dbReference>
<dbReference type="GO" id="GO:0005524">
    <property type="term" value="F:ATP binding"/>
    <property type="evidence" value="ECO:0007669"/>
    <property type="project" value="UniProtKB-UniRule"/>
</dbReference>
<keyword evidence="4 14" id="KW-0378">Hydrolase</keyword>
<evidence type="ECO:0000256" key="11">
    <source>
        <dbReference type="ARBA" id="ARBA00034617"/>
    </source>
</evidence>
<keyword evidence="18" id="KW-1185">Reference proteome</keyword>
<keyword evidence="7 14" id="KW-0067">ATP-binding</keyword>
<evidence type="ECO:0000256" key="5">
    <source>
        <dbReference type="ARBA" id="ARBA00022806"/>
    </source>
</evidence>
<dbReference type="GO" id="GO:0043138">
    <property type="term" value="F:3'-5' DNA helicase activity"/>
    <property type="evidence" value="ECO:0007669"/>
    <property type="project" value="UniProtKB-EC"/>
</dbReference>
<accession>A0A934RD40</accession>
<dbReference type="Pfam" id="PF00580">
    <property type="entry name" value="UvrD-helicase"/>
    <property type="match status" value="1"/>
</dbReference>
<dbReference type="SUPFAM" id="SSF52540">
    <property type="entry name" value="P-loop containing nucleoside triphosphate hydrolases"/>
    <property type="match status" value="1"/>
</dbReference>
<evidence type="ECO:0000256" key="7">
    <source>
        <dbReference type="ARBA" id="ARBA00022840"/>
    </source>
</evidence>
<feature type="binding site" evidence="14">
    <location>
        <begin position="14"/>
        <end position="21"/>
    </location>
    <ligand>
        <name>ATP</name>
        <dbReference type="ChEBI" id="CHEBI:30616"/>
    </ligand>
</feature>
<dbReference type="Pfam" id="PF13361">
    <property type="entry name" value="UvrD_C"/>
    <property type="match status" value="1"/>
</dbReference>
<keyword evidence="3" id="KW-0227">DNA damage</keyword>
<evidence type="ECO:0000313" key="17">
    <source>
        <dbReference type="EMBL" id="MBK1827064.1"/>
    </source>
</evidence>
<keyword evidence="10" id="KW-0413">Isomerase</keyword>
<dbReference type="Pfam" id="PF12705">
    <property type="entry name" value="PDDEXK_1"/>
    <property type="match status" value="1"/>
</dbReference>
<evidence type="ECO:0000256" key="10">
    <source>
        <dbReference type="ARBA" id="ARBA00023235"/>
    </source>
</evidence>
<proteinExistence type="predicted"/>
<comment type="catalytic activity">
    <reaction evidence="11">
        <text>Couples ATP hydrolysis with the unwinding of duplex DNA by translocating in the 3'-5' direction.</text>
        <dbReference type="EC" id="5.6.2.4"/>
    </reaction>
</comment>
<evidence type="ECO:0000256" key="3">
    <source>
        <dbReference type="ARBA" id="ARBA00022763"/>
    </source>
</evidence>
<keyword evidence="8" id="KW-0238">DNA-binding</keyword>
<evidence type="ECO:0000256" key="13">
    <source>
        <dbReference type="ARBA" id="ARBA00048988"/>
    </source>
</evidence>
<dbReference type="RefSeq" id="WP_200278512.1">
    <property type="nucleotide sequence ID" value="NZ_JAENII010000005.1"/>
</dbReference>
<evidence type="ECO:0000256" key="9">
    <source>
        <dbReference type="ARBA" id="ARBA00023204"/>
    </source>
</evidence>
<feature type="region of interest" description="Disordered" evidence="15">
    <location>
        <begin position="834"/>
        <end position="857"/>
    </location>
</feature>
<dbReference type="GO" id="GO:0004527">
    <property type="term" value="F:exonuclease activity"/>
    <property type="evidence" value="ECO:0007669"/>
    <property type="project" value="UniProtKB-KW"/>
</dbReference>
<dbReference type="SUPFAM" id="SSF52980">
    <property type="entry name" value="Restriction endonuclease-like"/>
    <property type="match status" value="1"/>
</dbReference>
<dbReference type="AlphaFoldDB" id="A0A934RD40"/>
<keyword evidence="9" id="KW-0234">DNA repair</keyword>
<gene>
    <name evidence="17" type="ORF">JIN81_08535</name>
</gene>
<evidence type="ECO:0000256" key="6">
    <source>
        <dbReference type="ARBA" id="ARBA00022839"/>
    </source>
</evidence>
<dbReference type="InterPro" id="IPR000212">
    <property type="entry name" value="DNA_helicase_UvrD/REP"/>
</dbReference>
<keyword evidence="5 14" id="KW-0347">Helicase</keyword>
<comment type="caution">
    <text evidence="17">The sequence shown here is derived from an EMBL/GenBank/DDBJ whole genome shotgun (WGS) entry which is preliminary data.</text>
</comment>
<keyword evidence="2 14" id="KW-0547">Nucleotide-binding</keyword>
<dbReference type="InterPro" id="IPR027417">
    <property type="entry name" value="P-loop_NTPase"/>
</dbReference>
<dbReference type="GO" id="GO:0003677">
    <property type="term" value="F:DNA binding"/>
    <property type="evidence" value="ECO:0007669"/>
    <property type="project" value="UniProtKB-KW"/>
</dbReference>
<evidence type="ECO:0000256" key="2">
    <source>
        <dbReference type="ARBA" id="ARBA00022741"/>
    </source>
</evidence>
<dbReference type="InterPro" id="IPR011604">
    <property type="entry name" value="PDDEXK-like_dom_sf"/>
</dbReference>
<dbReference type="Proteomes" id="UP000658278">
    <property type="component" value="Unassembled WGS sequence"/>
</dbReference>
<dbReference type="PROSITE" id="PS51198">
    <property type="entry name" value="UVRD_HELICASE_ATP_BIND"/>
    <property type="match status" value="1"/>
</dbReference>
<evidence type="ECO:0000256" key="8">
    <source>
        <dbReference type="ARBA" id="ARBA00023125"/>
    </source>
</evidence>
<dbReference type="InterPro" id="IPR014016">
    <property type="entry name" value="UvrD-like_ATP-bd"/>
</dbReference>
<keyword evidence="1" id="KW-0540">Nuclease</keyword>
<evidence type="ECO:0000313" key="18">
    <source>
        <dbReference type="Proteomes" id="UP000658278"/>
    </source>
</evidence>
<evidence type="ECO:0000256" key="1">
    <source>
        <dbReference type="ARBA" id="ARBA00022722"/>
    </source>
</evidence>
<evidence type="ECO:0000256" key="15">
    <source>
        <dbReference type="SAM" id="MobiDB-lite"/>
    </source>
</evidence>
<dbReference type="EMBL" id="JAENII010000005">
    <property type="protein sequence ID" value="MBK1827064.1"/>
    <property type="molecule type" value="Genomic_DNA"/>
</dbReference>